<organism evidence="1 2">
    <name type="scientific">Trichomonas vaginalis (strain ATCC PRA-98 / G3)</name>
    <dbReference type="NCBI Taxonomy" id="412133"/>
    <lineage>
        <taxon>Eukaryota</taxon>
        <taxon>Metamonada</taxon>
        <taxon>Parabasalia</taxon>
        <taxon>Trichomonadida</taxon>
        <taxon>Trichomonadidae</taxon>
        <taxon>Trichomonas</taxon>
    </lineage>
</organism>
<reference evidence="1" key="1">
    <citation type="submission" date="2006-10" db="EMBL/GenBank/DDBJ databases">
        <authorList>
            <person name="Amadeo P."/>
            <person name="Zhao Q."/>
            <person name="Wortman J."/>
            <person name="Fraser-Liggett C."/>
            <person name="Carlton J."/>
        </authorList>
    </citation>
    <scope>NUCLEOTIDE SEQUENCE</scope>
    <source>
        <strain evidence="1">G3</strain>
    </source>
</reference>
<dbReference type="OrthoDB" id="10612920at2759"/>
<dbReference type="VEuPathDB" id="TrichDB:TVAGG3_0241270"/>
<dbReference type="EMBL" id="DS113530">
    <property type="protein sequence ID" value="EAY02614.1"/>
    <property type="molecule type" value="Genomic_DNA"/>
</dbReference>
<evidence type="ECO:0000313" key="1">
    <source>
        <dbReference type="EMBL" id="EAY02614.1"/>
    </source>
</evidence>
<evidence type="ECO:0000313" key="2">
    <source>
        <dbReference type="Proteomes" id="UP000001542"/>
    </source>
</evidence>
<dbReference type="RefSeq" id="XP_001314837.1">
    <property type="nucleotide sequence ID" value="XM_001314802.1"/>
</dbReference>
<dbReference type="Proteomes" id="UP000001542">
    <property type="component" value="Unassembled WGS sequence"/>
</dbReference>
<gene>
    <name evidence="1" type="ORF">TVAG_260740</name>
</gene>
<keyword evidence="2" id="KW-1185">Reference proteome</keyword>
<dbReference type="VEuPathDB" id="TrichDB:TVAG_260740"/>
<dbReference type="AlphaFoldDB" id="A2EXJ7"/>
<accession>A2EXJ7</accession>
<dbReference type="KEGG" id="tva:4760454"/>
<name>A2EXJ7_TRIV3</name>
<reference evidence="1" key="2">
    <citation type="journal article" date="2007" name="Science">
        <title>Draft genome sequence of the sexually transmitted pathogen Trichomonas vaginalis.</title>
        <authorList>
            <person name="Carlton J.M."/>
            <person name="Hirt R.P."/>
            <person name="Silva J.C."/>
            <person name="Delcher A.L."/>
            <person name="Schatz M."/>
            <person name="Zhao Q."/>
            <person name="Wortman J.R."/>
            <person name="Bidwell S.L."/>
            <person name="Alsmark U.C.M."/>
            <person name="Besteiro S."/>
            <person name="Sicheritz-Ponten T."/>
            <person name="Noel C.J."/>
            <person name="Dacks J.B."/>
            <person name="Foster P.G."/>
            <person name="Simillion C."/>
            <person name="Van de Peer Y."/>
            <person name="Miranda-Saavedra D."/>
            <person name="Barton G.J."/>
            <person name="Westrop G.D."/>
            <person name="Mueller S."/>
            <person name="Dessi D."/>
            <person name="Fiori P.L."/>
            <person name="Ren Q."/>
            <person name="Paulsen I."/>
            <person name="Zhang H."/>
            <person name="Bastida-Corcuera F.D."/>
            <person name="Simoes-Barbosa A."/>
            <person name="Brown M.T."/>
            <person name="Hayes R.D."/>
            <person name="Mukherjee M."/>
            <person name="Okumura C.Y."/>
            <person name="Schneider R."/>
            <person name="Smith A.J."/>
            <person name="Vanacova S."/>
            <person name="Villalvazo M."/>
            <person name="Haas B.J."/>
            <person name="Pertea M."/>
            <person name="Feldblyum T.V."/>
            <person name="Utterback T.R."/>
            <person name="Shu C.L."/>
            <person name="Osoegawa K."/>
            <person name="de Jong P.J."/>
            <person name="Hrdy I."/>
            <person name="Horvathova L."/>
            <person name="Zubacova Z."/>
            <person name="Dolezal P."/>
            <person name="Malik S.B."/>
            <person name="Logsdon J.M. Jr."/>
            <person name="Henze K."/>
            <person name="Gupta A."/>
            <person name="Wang C.C."/>
            <person name="Dunne R.L."/>
            <person name="Upcroft J.A."/>
            <person name="Upcroft P."/>
            <person name="White O."/>
            <person name="Salzberg S.L."/>
            <person name="Tang P."/>
            <person name="Chiu C.-H."/>
            <person name="Lee Y.-S."/>
            <person name="Embley T.M."/>
            <person name="Coombs G.H."/>
            <person name="Mottram J.C."/>
            <person name="Tachezy J."/>
            <person name="Fraser-Liggett C.M."/>
            <person name="Johnson P.J."/>
        </authorList>
    </citation>
    <scope>NUCLEOTIDE SEQUENCE [LARGE SCALE GENOMIC DNA]</scope>
    <source>
        <strain evidence="1">G3</strain>
    </source>
</reference>
<proteinExistence type="predicted"/>
<protein>
    <submittedName>
        <fullName evidence="1">Uncharacterized protein</fullName>
    </submittedName>
</protein>
<dbReference type="InParanoid" id="A2EXJ7"/>
<sequence>MSSEETKTKYEEYWGKVADEIKKLENPNEIESLLAGNLAETEKIDKENGFLWFQSLILKMKPIANAHVSGNILKSIIQLMLQWAFVDIDSRMNIAAQIINFLLYNFNSPLVAQTLLDSVSTIFLSHSEDGKPLDMNIFLALQSPVFSYSVSEQENADSVLEIWFFSLCATYASNIFGSDKKLALAYFKLMNHAFFQDAVFPISMDVLQGSPVSSKFRKIQEQIRSAIAAVAVQIEEQELQNESV</sequence>